<comment type="caution">
    <text evidence="8">The sequence shown here is derived from an EMBL/GenBank/DDBJ whole genome shotgun (WGS) entry which is preliminary data.</text>
</comment>
<dbReference type="PROSITE" id="PS00366">
    <property type="entry name" value="URICASE"/>
    <property type="match status" value="1"/>
</dbReference>
<dbReference type="Pfam" id="PF01014">
    <property type="entry name" value="Uricase"/>
    <property type="match status" value="2"/>
</dbReference>
<feature type="binding site" evidence="6">
    <location>
        <position position="183"/>
    </location>
    <ligand>
        <name>5-hydroxyisourate</name>
        <dbReference type="ChEBI" id="CHEBI:18072"/>
    </ligand>
</feature>
<dbReference type="PIRSF" id="PIRSF000241">
    <property type="entry name" value="Urate_oxidase"/>
    <property type="match status" value="1"/>
</dbReference>
<keyword evidence="4 5" id="KW-0560">Oxidoreductase</keyword>
<evidence type="ECO:0000256" key="7">
    <source>
        <dbReference type="RuleBase" id="RU004455"/>
    </source>
</evidence>
<dbReference type="EC" id="1.7.3.3" evidence="5 7"/>
<evidence type="ECO:0000256" key="3">
    <source>
        <dbReference type="ARBA" id="ARBA00022631"/>
    </source>
</evidence>
<evidence type="ECO:0000313" key="9">
    <source>
        <dbReference type="Proteomes" id="UP000621560"/>
    </source>
</evidence>
<dbReference type="EMBL" id="JACXIZ010000072">
    <property type="protein sequence ID" value="MBD2848521.1"/>
    <property type="molecule type" value="Genomic_DNA"/>
</dbReference>
<dbReference type="PANTHER" id="PTHR42874">
    <property type="entry name" value="URICASE"/>
    <property type="match status" value="1"/>
</dbReference>
<dbReference type="SUPFAM" id="SSF55620">
    <property type="entry name" value="Tetrahydrobiopterin biosynthesis enzymes-like"/>
    <property type="match status" value="2"/>
</dbReference>
<keyword evidence="3 5" id="KW-0659">Purine metabolism</keyword>
<evidence type="ECO:0000256" key="2">
    <source>
        <dbReference type="ARBA" id="ARBA00009760"/>
    </source>
</evidence>
<dbReference type="Proteomes" id="UP000621560">
    <property type="component" value="Unassembled WGS sequence"/>
</dbReference>
<comment type="catalytic activity">
    <reaction evidence="5 7">
        <text>urate + O2 + H2O = 5-hydroxyisourate + H2O2</text>
        <dbReference type="Rhea" id="RHEA:21368"/>
        <dbReference type="ChEBI" id="CHEBI:15377"/>
        <dbReference type="ChEBI" id="CHEBI:15379"/>
        <dbReference type="ChEBI" id="CHEBI:16240"/>
        <dbReference type="ChEBI" id="CHEBI:17775"/>
        <dbReference type="ChEBI" id="CHEBI:18072"/>
        <dbReference type="EC" id="1.7.3.3"/>
    </reaction>
</comment>
<keyword evidence="9" id="KW-1185">Reference proteome</keyword>
<dbReference type="GO" id="GO:0019628">
    <property type="term" value="P:urate catabolic process"/>
    <property type="evidence" value="ECO:0007669"/>
    <property type="project" value="TreeGrafter"/>
</dbReference>
<evidence type="ECO:0000256" key="6">
    <source>
        <dbReference type="PIRSR" id="PIRSR000241-2"/>
    </source>
</evidence>
<name>A0A927GUM7_9BACL</name>
<gene>
    <name evidence="8" type="primary">pucL</name>
    <name evidence="8" type="ORF">IDH44_25355</name>
</gene>
<feature type="binding site" evidence="6">
    <location>
        <position position="200"/>
    </location>
    <ligand>
        <name>5-hydroxyisourate</name>
        <dbReference type="ChEBI" id="CHEBI:18072"/>
    </ligand>
</feature>
<reference evidence="8" key="1">
    <citation type="submission" date="2020-09" db="EMBL/GenBank/DDBJ databases">
        <title>A novel bacterium of genus Paenibacillus, isolated from South China Sea.</title>
        <authorList>
            <person name="Huang H."/>
            <person name="Mo K."/>
            <person name="Hu Y."/>
        </authorList>
    </citation>
    <scope>NUCLEOTIDE SEQUENCE</scope>
    <source>
        <strain evidence="8">IB182496</strain>
    </source>
</reference>
<evidence type="ECO:0000313" key="8">
    <source>
        <dbReference type="EMBL" id="MBD2848521.1"/>
    </source>
</evidence>
<feature type="binding site" evidence="6">
    <location>
        <position position="73"/>
    </location>
    <ligand>
        <name>5-hydroxyisourate</name>
        <dbReference type="ChEBI" id="CHEBI:18072"/>
    </ligand>
</feature>
<dbReference type="NCBIfam" id="TIGR03383">
    <property type="entry name" value="urate_oxi"/>
    <property type="match status" value="1"/>
</dbReference>
<feature type="binding site" evidence="6">
    <location>
        <position position="249"/>
    </location>
    <ligand>
        <name>urate</name>
        <dbReference type="ChEBI" id="CHEBI:17775"/>
    </ligand>
</feature>
<evidence type="ECO:0000256" key="4">
    <source>
        <dbReference type="ARBA" id="ARBA00023002"/>
    </source>
</evidence>
<feature type="binding site" evidence="6">
    <location>
        <position position="200"/>
    </location>
    <ligand>
        <name>urate</name>
        <dbReference type="ChEBI" id="CHEBI:17775"/>
    </ligand>
</feature>
<feature type="binding site" evidence="6">
    <location>
        <position position="72"/>
    </location>
    <ligand>
        <name>5-hydroxyisourate</name>
        <dbReference type="ChEBI" id="CHEBI:18072"/>
    </ligand>
</feature>
<proteinExistence type="inferred from homology"/>
<evidence type="ECO:0000256" key="5">
    <source>
        <dbReference type="PIRNR" id="PIRNR000241"/>
    </source>
</evidence>
<dbReference type="PRINTS" id="PR00093">
    <property type="entry name" value="URICASE"/>
</dbReference>
<feature type="binding site" evidence="6">
    <location>
        <position position="249"/>
    </location>
    <ligand>
        <name>5-hydroxyisourate</name>
        <dbReference type="ChEBI" id="CHEBI:18072"/>
    </ligand>
</feature>
<feature type="binding site" evidence="6">
    <location>
        <position position="275"/>
    </location>
    <ligand>
        <name>urate</name>
        <dbReference type="ChEBI" id="CHEBI:17775"/>
    </ligand>
</feature>
<feature type="binding site" evidence="6">
    <location>
        <position position="275"/>
    </location>
    <ligand>
        <name>5-hydroxyisourate</name>
        <dbReference type="ChEBI" id="CHEBI:18072"/>
    </ligand>
</feature>
<feature type="binding site" evidence="6">
    <location>
        <position position="275"/>
    </location>
    <ligand>
        <name>O2</name>
        <dbReference type="ChEBI" id="CHEBI:15379"/>
    </ligand>
</feature>
<protein>
    <recommendedName>
        <fullName evidence="5 7">Uricase</fullName>
        <ecNumber evidence="5 7">1.7.3.3</ecNumber>
    </recommendedName>
    <alternativeName>
        <fullName evidence="5">Urate oxidase</fullName>
    </alternativeName>
</protein>
<evidence type="ECO:0000256" key="1">
    <source>
        <dbReference type="ARBA" id="ARBA00004831"/>
    </source>
</evidence>
<accession>A0A927GUM7</accession>
<dbReference type="InterPro" id="IPR019842">
    <property type="entry name" value="Uricase_CS"/>
</dbReference>
<organism evidence="8 9">
    <name type="scientific">Paenibacillus sabuli</name>
    <dbReference type="NCBI Taxonomy" id="2772509"/>
    <lineage>
        <taxon>Bacteria</taxon>
        <taxon>Bacillati</taxon>
        <taxon>Bacillota</taxon>
        <taxon>Bacilli</taxon>
        <taxon>Bacillales</taxon>
        <taxon>Paenibacillaceae</taxon>
        <taxon>Paenibacillus</taxon>
    </lineage>
</organism>
<dbReference type="GO" id="GO:0006145">
    <property type="term" value="P:purine nucleobase catabolic process"/>
    <property type="evidence" value="ECO:0007669"/>
    <property type="project" value="TreeGrafter"/>
</dbReference>
<comment type="function">
    <text evidence="5 7">Catalyzes the oxidation of uric acid to 5-hydroxyisourate, which is further processed to form (S)-allantoin.</text>
</comment>
<dbReference type="PANTHER" id="PTHR42874:SF1">
    <property type="entry name" value="URICASE"/>
    <property type="match status" value="1"/>
</dbReference>
<feature type="binding site" evidence="6">
    <location>
        <position position="72"/>
    </location>
    <ligand>
        <name>O2</name>
        <dbReference type="ChEBI" id="CHEBI:15379"/>
    </ligand>
</feature>
<dbReference type="Gene3D" id="3.10.270.10">
    <property type="entry name" value="Urate Oxidase"/>
    <property type="match status" value="1"/>
</dbReference>
<comment type="pathway">
    <text evidence="1 5">Purine metabolism; urate degradation; (S)-allantoin from urate: step 1/3.</text>
</comment>
<feature type="binding site" evidence="6">
    <location>
        <position position="73"/>
    </location>
    <ligand>
        <name>urate</name>
        <dbReference type="ChEBI" id="CHEBI:17775"/>
    </ligand>
</feature>
<sequence>MQASDGRTMYYGKDDVFVYRTYARPLTVRPIPESTWTGEDGVIFAHRITFAAGGDAFFSSFAEGDNARIVATDSMKNFILRQAAAYDGATTEGLLAALGRRFLDTYAHVGEVKLSAERLPFEPALLSGADGPAPSGLVYRASRGERLRAELTLTRIADGSASLAAQESGLSELRLIKVSGSSFQGFIRDAYTTLPDSADRPLHIELDVGWRYADPEDALDAERGRYVAAAQVRDLAQQVFHARHSPSIQHLIWQIGLQLLRRFAQLEEVRFTSANRTWEAVVEPDEGGRAVYTEPRPPYGFQGLSMTRADLRREEERR</sequence>
<dbReference type="InterPro" id="IPR002042">
    <property type="entry name" value="Uricase"/>
</dbReference>
<comment type="similarity">
    <text evidence="2 5 7">Belongs to the uricase family.</text>
</comment>
<dbReference type="AlphaFoldDB" id="A0A927GUM7"/>
<feature type="binding site" evidence="6">
    <location>
        <position position="183"/>
    </location>
    <ligand>
        <name>urate</name>
        <dbReference type="ChEBI" id="CHEBI:17775"/>
    </ligand>
</feature>
<feature type="binding site" evidence="6">
    <location>
        <position position="72"/>
    </location>
    <ligand>
        <name>urate</name>
        <dbReference type="ChEBI" id="CHEBI:17775"/>
    </ligand>
</feature>
<dbReference type="GO" id="GO:0004846">
    <property type="term" value="F:urate oxidase activity"/>
    <property type="evidence" value="ECO:0007669"/>
    <property type="project" value="UniProtKB-EC"/>
</dbReference>